<name>A0A558D9I0_9PSEU</name>
<keyword evidence="3" id="KW-1185">Reference proteome</keyword>
<gene>
    <name evidence="2" type="ORF">FNH05_07055</name>
</gene>
<feature type="domain" description="Peptidase M16 C-terminal" evidence="1">
    <location>
        <begin position="244"/>
        <end position="310"/>
    </location>
</feature>
<dbReference type="Proteomes" id="UP000320011">
    <property type="component" value="Unassembled WGS sequence"/>
</dbReference>
<protein>
    <submittedName>
        <fullName evidence="2">Insulinase family protein</fullName>
    </submittedName>
</protein>
<accession>A0A558D9I0</accession>
<dbReference type="Pfam" id="PF05193">
    <property type="entry name" value="Peptidase_M16_C"/>
    <property type="match status" value="1"/>
</dbReference>
<dbReference type="GO" id="GO:0046872">
    <property type="term" value="F:metal ion binding"/>
    <property type="evidence" value="ECO:0007669"/>
    <property type="project" value="InterPro"/>
</dbReference>
<sequence>MSETVASHSAPVLPPVHRTEIDGVPVFWSGRPSGRLSATLVFGVGTAHEDFLGTGLTHLVEHLAMRPVRTNRYQNNATTEVLHTGFEVTSAPETVAEHLRRVCTSLSRLDTGPLEAERGVLLAEERSGDGPGVTAWLPASIWYGNRAYGLIGNISVAPARAGEEEVRQWCARWFHRGNAALVLSGPPPADLRLPLPDGPASRPPAVAPFGLATPAQTAIPNGVAGCALVAWTPELACAVQVLIERLTERLRHSEGLVYDIGFDHQLVGPRQAVIGFGTDVPDKQARRVADAIRAELDKLGANGPAPEELGMDRQSLLEQVAEPGFAEYRAFDAAMAHLTGWPSAQAQQEAVLAGLRPGAVAAAARDLATRLVLCGPLGQLPPDLPELATAVAPVPGRELKRALIGSTAPRGLRLVVGDEGLTTFYGDSPVPVAVARYDDVAGVAVEATDGGLPILHLFSRSGGQITVRPGDWRGGRSLVRDLRSRFDPALYFDAPDSMRLFEQS</sequence>
<reference evidence="2 3" key="1">
    <citation type="submission" date="2019-07" db="EMBL/GenBank/DDBJ databases">
        <authorList>
            <person name="Duangmal K."/>
            <person name="Teo W.F.A."/>
        </authorList>
    </citation>
    <scope>NUCLEOTIDE SEQUENCE [LARGE SCALE GENOMIC DNA]</scope>
    <source>
        <strain evidence="2 3">TBRC 6029</strain>
    </source>
</reference>
<dbReference type="OrthoDB" id="3798591at2"/>
<comment type="caution">
    <text evidence="2">The sequence shown here is derived from an EMBL/GenBank/DDBJ whole genome shotgun (WGS) entry which is preliminary data.</text>
</comment>
<organism evidence="2 3">
    <name type="scientific">Amycolatopsis rhizosphaerae</name>
    <dbReference type="NCBI Taxonomy" id="2053003"/>
    <lineage>
        <taxon>Bacteria</taxon>
        <taxon>Bacillati</taxon>
        <taxon>Actinomycetota</taxon>
        <taxon>Actinomycetes</taxon>
        <taxon>Pseudonocardiales</taxon>
        <taxon>Pseudonocardiaceae</taxon>
        <taxon>Amycolatopsis</taxon>
    </lineage>
</organism>
<proteinExistence type="predicted"/>
<evidence type="ECO:0000313" key="2">
    <source>
        <dbReference type="EMBL" id="TVT57670.1"/>
    </source>
</evidence>
<dbReference type="InterPro" id="IPR011249">
    <property type="entry name" value="Metalloenz_LuxS/M16"/>
</dbReference>
<reference evidence="2 3" key="2">
    <citation type="submission" date="2019-08" db="EMBL/GenBank/DDBJ databases">
        <title>Amycolatopsis acidicola sp. nov., isolated from peat swamp forest soil.</title>
        <authorList>
            <person name="Srisuk N."/>
        </authorList>
    </citation>
    <scope>NUCLEOTIDE SEQUENCE [LARGE SCALE GENOMIC DNA]</scope>
    <source>
        <strain evidence="2 3">TBRC 6029</strain>
    </source>
</reference>
<dbReference type="Gene3D" id="3.30.830.10">
    <property type="entry name" value="Metalloenzyme, LuxS/M16 peptidase-like"/>
    <property type="match status" value="2"/>
</dbReference>
<dbReference type="InterPro" id="IPR007863">
    <property type="entry name" value="Peptidase_M16_C"/>
</dbReference>
<dbReference type="SUPFAM" id="SSF63411">
    <property type="entry name" value="LuxS/MPP-like metallohydrolase"/>
    <property type="match status" value="2"/>
</dbReference>
<evidence type="ECO:0000259" key="1">
    <source>
        <dbReference type="Pfam" id="PF05193"/>
    </source>
</evidence>
<dbReference type="EMBL" id="VJWX01000042">
    <property type="protein sequence ID" value="TVT57670.1"/>
    <property type="molecule type" value="Genomic_DNA"/>
</dbReference>
<evidence type="ECO:0000313" key="3">
    <source>
        <dbReference type="Proteomes" id="UP000320011"/>
    </source>
</evidence>
<dbReference type="AlphaFoldDB" id="A0A558D9I0"/>